<dbReference type="EMBL" id="NIDE01000017">
    <property type="protein sequence ID" value="OWK35506.1"/>
    <property type="molecule type" value="Genomic_DNA"/>
</dbReference>
<sequence>MTYELRQGGVSFKGIAVRSGECTKLTVLSNIAIPDGRVYASVLQPVGEITADVTTTECGSFVTVEQLAISRDLSKGRLEYLFMELVSSMKTIDESLVCAGFSRQNQPHIF</sequence>
<evidence type="ECO:0000313" key="2">
    <source>
        <dbReference type="Proteomes" id="UP000214646"/>
    </source>
</evidence>
<protein>
    <submittedName>
        <fullName evidence="1">Uncharacterized protein</fullName>
    </submittedName>
</protein>
<name>A0A225DDT8_9BACT</name>
<accession>A0A225DDT8</accession>
<dbReference type="Proteomes" id="UP000214646">
    <property type="component" value="Unassembled WGS sequence"/>
</dbReference>
<dbReference type="AlphaFoldDB" id="A0A225DDT8"/>
<keyword evidence="2" id="KW-1185">Reference proteome</keyword>
<comment type="caution">
    <text evidence="1">The sequence shown here is derived from an EMBL/GenBank/DDBJ whole genome shotgun (WGS) entry which is preliminary data.</text>
</comment>
<evidence type="ECO:0000313" key="1">
    <source>
        <dbReference type="EMBL" id="OWK35506.1"/>
    </source>
</evidence>
<reference evidence="2" key="1">
    <citation type="submission" date="2017-06" db="EMBL/GenBank/DDBJ databases">
        <title>Genome analysis of Fimbriiglobus ruber SP5, the first member of the order Planctomycetales with confirmed chitinolytic capability.</title>
        <authorList>
            <person name="Ravin N.V."/>
            <person name="Rakitin A.L."/>
            <person name="Ivanova A.A."/>
            <person name="Beletsky A.V."/>
            <person name="Kulichevskaya I.S."/>
            <person name="Mardanov A.V."/>
            <person name="Dedysh S.N."/>
        </authorList>
    </citation>
    <scope>NUCLEOTIDE SEQUENCE [LARGE SCALE GENOMIC DNA]</scope>
    <source>
        <strain evidence="2">SP5</strain>
    </source>
</reference>
<organism evidence="1 2">
    <name type="scientific">Fimbriiglobus ruber</name>
    <dbReference type="NCBI Taxonomy" id="1908690"/>
    <lineage>
        <taxon>Bacteria</taxon>
        <taxon>Pseudomonadati</taxon>
        <taxon>Planctomycetota</taxon>
        <taxon>Planctomycetia</taxon>
        <taxon>Gemmatales</taxon>
        <taxon>Gemmataceae</taxon>
        <taxon>Fimbriiglobus</taxon>
    </lineage>
</organism>
<proteinExistence type="predicted"/>
<gene>
    <name evidence="1" type="ORF">FRUB_08069</name>
</gene>